<evidence type="ECO:0000259" key="1">
    <source>
        <dbReference type="PROSITE" id="PS50104"/>
    </source>
</evidence>
<proteinExistence type="predicted"/>
<evidence type="ECO:0000259" key="2">
    <source>
        <dbReference type="PROSITE" id="PS51514"/>
    </source>
</evidence>
<dbReference type="Gene3D" id="3.40.50.300">
    <property type="entry name" value="P-loop containing nucleotide triphosphate hydrolases"/>
    <property type="match status" value="1"/>
</dbReference>
<dbReference type="GeneID" id="104731885"/>
<dbReference type="PROSITE" id="PS51514">
    <property type="entry name" value="BRX"/>
    <property type="match status" value="2"/>
</dbReference>
<evidence type="ECO:0000313" key="3">
    <source>
        <dbReference type="Proteomes" id="UP000694864"/>
    </source>
</evidence>
<dbReference type="InterPro" id="IPR042197">
    <property type="entry name" value="Apaf_helical"/>
</dbReference>
<accession>A0ABM0V259</accession>
<reference evidence="4" key="2">
    <citation type="submission" date="2025-08" db="UniProtKB">
        <authorList>
            <consortium name="RefSeq"/>
        </authorList>
    </citation>
    <scope>IDENTIFICATION</scope>
    <source>
        <tissue evidence="4">Leaf</tissue>
    </source>
</reference>
<dbReference type="PRINTS" id="PR00364">
    <property type="entry name" value="DISEASERSIST"/>
</dbReference>
<feature type="domain" description="BRX" evidence="2">
    <location>
        <begin position="699"/>
        <end position="752"/>
    </location>
</feature>
<evidence type="ECO:0000313" key="4">
    <source>
        <dbReference type="RefSeq" id="XP_010449691.1"/>
    </source>
</evidence>
<dbReference type="InterPro" id="IPR035897">
    <property type="entry name" value="Toll_tir_struct_dom_sf"/>
</dbReference>
<reference evidence="3" key="1">
    <citation type="journal article" date="2014" name="Nat. Commun.">
        <title>The emerging biofuel crop Camelina sativa retains a highly undifferentiated hexaploid genome structure.</title>
        <authorList>
            <person name="Kagale S."/>
            <person name="Koh C."/>
            <person name="Nixon J."/>
            <person name="Bollina V."/>
            <person name="Clarke W.E."/>
            <person name="Tuteja R."/>
            <person name="Spillane C."/>
            <person name="Robinson S.J."/>
            <person name="Links M.G."/>
            <person name="Clarke C."/>
            <person name="Higgins E.E."/>
            <person name="Huebert T."/>
            <person name="Sharpe A.G."/>
            <person name="Parkin I.A."/>
        </authorList>
    </citation>
    <scope>NUCLEOTIDE SEQUENCE [LARGE SCALE GENOMIC DNA]</scope>
    <source>
        <strain evidence="3">cv. DH55</strain>
    </source>
</reference>
<dbReference type="Gene3D" id="1.10.8.430">
    <property type="entry name" value="Helical domain of apoptotic protease-activating factors"/>
    <property type="match status" value="1"/>
</dbReference>
<name>A0ABM0V259_CAMSA</name>
<dbReference type="Gene3D" id="3.40.50.10140">
    <property type="entry name" value="Toll/interleukin-1 receptor homology (TIR) domain"/>
    <property type="match status" value="1"/>
</dbReference>
<gene>
    <name evidence="4" type="primary">LOC104731885</name>
</gene>
<dbReference type="SUPFAM" id="SSF52200">
    <property type="entry name" value="Toll/Interleukin receptor TIR domain"/>
    <property type="match status" value="1"/>
</dbReference>
<protein>
    <submittedName>
        <fullName evidence="4">Disease resistance protein RLM3-like isoform X1</fullName>
    </submittedName>
</protein>
<feature type="domain" description="TIR" evidence="1">
    <location>
        <begin position="16"/>
        <end position="180"/>
    </location>
</feature>
<sequence>MKSSSSSSSSSSSRSRRHDVFPNFRGEDVRQSLVSHLRKELDRKFIKTFNDNRIERSRDINPELLKAIAESRIAIVVFSENYASSKWCLDELVKIRECHEEFDQMVIPIFYKVDPSHVRKQTGQFGKVFGETCIGRTENEIRKWMRALAEVANLAGEDLRNWPSEAKMVENIANDVSNKLITPSDNFRDIVGIEAHIETLISMLRFNSKEARMIGICGPPESGKTTIGRALYIKLIRQFEDRAFVAYKRTLRSDYDQKLCWEKQFLSEILCQKNIKKIEQCGAVEQRLKHMKVLIVLDDVDELELLKTLVGRIRWFGPESRIVVITQKRELLRAHKIQQVYDVEFPSDELALQMFCRYAFEKNYPPDGFSNLAAEAAKLAGNRPNALKHIGSSFRRIWDKEQWVKMLSEFRNESNLKIRYDGLDGKDQDYIACLTNGSNSQPQRNMDASSSVYQVKAEWIHLALGVSILLNVNSDGTRDLKHLSYNRRVAQQVEAWWSENCARVCKKYNIICGMDRSTGGGGNFEERNKVCYAGLDPNGKDQAMYAGLMYGESSNSQFQRNMDASLRRYKTNNEFSKDFSTSLTKAFQVEEENTECEPDLTYGQSSNSELRKNMDASNMRNEPVSEMLFKNYGAHLPNVPETLMPAGITDGKCSNPQSRKKLDASLRRDKIVHHWIRTSRDLSFDFQGPTSIVSASQVEEKKIECEEGVYITLGILSGRIVVLKRLEFSRRVAQQAKVWWWENWINVYEKYNISGIDKSFDGRFNG</sequence>
<dbReference type="RefSeq" id="XP_010449691.1">
    <property type="nucleotide sequence ID" value="XM_010451389.2"/>
</dbReference>
<dbReference type="InterPro" id="IPR000157">
    <property type="entry name" value="TIR_dom"/>
</dbReference>
<dbReference type="PROSITE" id="PS50104">
    <property type="entry name" value="TIR"/>
    <property type="match status" value="1"/>
</dbReference>
<dbReference type="InterPro" id="IPR044974">
    <property type="entry name" value="Disease_R_plants"/>
</dbReference>
<feature type="domain" description="BRX" evidence="2">
    <location>
        <begin position="457"/>
        <end position="509"/>
    </location>
</feature>
<organism evidence="3 4">
    <name type="scientific">Camelina sativa</name>
    <name type="common">False flax</name>
    <name type="synonym">Myagrum sativum</name>
    <dbReference type="NCBI Taxonomy" id="90675"/>
    <lineage>
        <taxon>Eukaryota</taxon>
        <taxon>Viridiplantae</taxon>
        <taxon>Streptophyta</taxon>
        <taxon>Embryophyta</taxon>
        <taxon>Tracheophyta</taxon>
        <taxon>Spermatophyta</taxon>
        <taxon>Magnoliopsida</taxon>
        <taxon>eudicotyledons</taxon>
        <taxon>Gunneridae</taxon>
        <taxon>Pentapetalae</taxon>
        <taxon>rosids</taxon>
        <taxon>malvids</taxon>
        <taxon>Brassicales</taxon>
        <taxon>Brassicaceae</taxon>
        <taxon>Camelineae</taxon>
        <taxon>Camelina</taxon>
    </lineage>
</organism>
<dbReference type="Pfam" id="PF01582">
    <property type="entry name" value="TIR"/>
    <property type="match status" value="1"/>
</dbReference>
<dbReference type="InterPro" id="IPR013591">
    <property type="entry name" value="Brevis_radix_dom"/>
</dbReference>
<keyword evidence="3" id="KW-1185">Reference proteome</keyword>
<dbReference type="Proteomes" id="UP000694864">
    <property type="component" value="Chromosome 12"/>
</dbReference>
<dbReference type="PANTHER" id="PTHR11017:SF274">
    <property type="entry name" value="ADP-RIBOSYL CYCLASE_CYCLIC ADP-RIBOSE HYDROLASE-RELATED"/>
    <property type="match status" value="1"/>
</dbReference>
<dbReference type="InterPro" id="IPR027417">
    <property type="entry name" value="P-loop_NTPase"/>
</dbReference>
<dbReference type="PANTHER" id="PTHR11017">
    <property type="entry name" value="LEUCINE-RICH REPEAT-CONTAINING PROTEIN"/>
    <property type="match status" value="1"/>
</dbReference>
<dbReference type="SMART" id="SM00255">
    <property type="entry name" value="TIR"/>
    <property type="match status" value="1"/>
</dbReference>
<dbReference type="Pfam" id="PF08381">
    <property type="entry name" value="BRX"/>
    <property type="match status" value="2"/>
</dbReference>
<dbReference type="SUPFAM" id="SSF52540">
    <property type="entry name" value="P-loop containing nucleoside triphosphate hydrolases"/>
    <property type="match status" value="1"/>
</dbReference>
<dbReference type="Pfam" id="PF00931">
    <property type="entry name" value="NB-ARC"/>
    <property type="match status" value="1"/>
</dbReference>
<dbReference type="InterPro" id="IPR002182">
    <property type="entry name" value="NB-ARC"/>
</dbReference>